<dbReference type="Proteomes" id="UP001157126">
    <property type="component" value="Unassembled WGS sequence"/>
</dbReference>
<dbReference type="InterPro" id="IPR037185">
    <property type="entry name" value="EmrE-like"/>
</dbReference>
<name>A0ABQ6IUL6_9MICO</name>
<dbReference type="InterPro" id="IPR000620">
    <property type="entry name" value="EamA_dom"/>
</dbReference>
<keyword evidence="2" id="KW-1133">Transmembrane helix</keyword>
<comment type="similarity">
    <text evidence="1">Belongs to the EamA transporter family.</text>
</comment>
<feature type="transmembrane region" description="Helical" evidence="2">
    <location>
        <begin position="229"/>
        <end position="246"/>
    </location>
</feature>
<accession>A0ABQ6IUL6</accession>
<feature type="transmembrane region" description="Helical" evidence="2">
    <location>
        <begin position="194"/>
        <end position="217"/>
    </location>
</feature>
<keyword evidence="2" id="KW-0472">Membrane</keyword>
<dbReference type="EMBL" id="BSUO01000001">
    <property type="protein sequence ID" value="GMA41633.1"/>
    <property type="molecule type" value="Genomic_DNA"/>
</dbReference>
<feature type="transmembrane region" description="Helical" evidence="2">
    <location>
        <begin position="82"/>
        <end position="102"/>
    </location>
</feature>
<feature type="transmembrane region" description="Helical" evidence="2">
    <location>
        <begin position="23"/>
        <end position="44"/>
    </location>
</feature>
<evidence type="ECO:0000256" key="1">
    <source>
        <dbReference type="ARBA" id="ARBA00007362"/>
    </source>
</evidence>
<feature type="domain" description="EamA" evidence="3">
    <location>
        <begin position="1"/>
        <end position="123"/>
    </location>
</feature>
<dbReference type="Pfam" id="PF00892">
    <property type="entry name" value="EamA"/>
    <property type="match status" value="2"/>
</dbReference>
<feature type="transmembrane region" description="Helical" evidence="2">
    <location>
        <begin position="51"/>
        <end position="70"/>
    </location>
</feature>
<comment type="caution">
    <text evidence="4">The sequence shown here is derived from an EMBL/GenBank/DDBJ whole genome shotgun (WGS) entry which is preliminary data.</text>
</comment>
<evidence type="ECO:0000256" key="2">
    <source>
        <dbReference type="SAM" id="Phobius"/>
    </source>
</evidence>
<evidence type="ECO:0000259" key="3">
    <source>
        <dbReference type="Pfam" id="PF00892"/>
    </source>
</evidence>
<feature type="transmembrane region" description="Helical" evidence="2">
    <location>
        <begin position="109"/>
        <end position="126"/>
    </location>
</feature>
<gene>
    <name evidence="4" type="ORF">GCM10025883_36780</name>
</gene>
<dbReference type="PANTHER" id="PTHR12715:SF4">
    <property type="entry name" value="EAMA DOMAIN-CONTAINING PROTEIN"/>
    <property type="match status" value="1"/>
</dbReference>
<keyword evidence="5" id="KW-1185">Reference proteome</keyword>
<feature type="transmembrane region" description="Helical" evidence="2">
    <location>
        <begin position="165"/>
        <end position="182"/>
    </location>
</feature>
<dbReference type="RefSeq" id="WP_284305175.1">
    <property type="nucleotide sequence ID" value="NZ_BSUO01000001.1"/>
</dbReference>
<reference evidence="5" key="1">
    <citation type="journal article" date="2019" name="Int. J. Syst. Evol. Microbiol.">
        <title>The Global Catalogue of Microorganisms (GCM) 10K type strain sequencing project: providing services to taxonomists for standard genome sequencing and annotation.</title>
        <authorList>
            <consortium name="The Broad Institute Genomics Platform"/>
            <consortium name="The Broad Institute Genome Sequencing Center for Infectious Disease"/>
            <person name="Wu L."/>
            <person name="Ma J."/>
        </authorList>
    </citation>
    <scope>NUCLEOTIDE SEQUENCE [LARGE SCALE GENOMIC DNA]</scope>
    <source>
        <strain evidence="5">NBRC 113072</strain>
    </source>
</reference>
<sequence length="276" mass="28532">MLLWASAFVVIRGVGPHYDPGSLALLRMLVGSVALGVIAAVRGVRWPSRRSVPLVVAWGVAWFALYNLALNTAETQIDAGTTAMLVNLAPLIVVILGGLLLGEGFPRRLVVGAPLAFVGVVLIGAASSTGRAAAGGVVLAIVAAFLYGGSALLQKHLLKVVDPVTLTWLGATSGTVALLPWAPRLMGDLATAPLPATLAVVYLGVFPTAIAFTTWAYVLSRSTAGRTAATSYLVPAIAIVLSWMFLGEAPTAVMLLGGALCLLGVFVTRLPDRTRA</sequence>
<organism evidence="4 5">
    <name type="scientific">Mobilicoccus caccae</name>
    <dbReference type="NCBI Taxonomy" id="1859295"/>
    <lineage>
        <taxon>Bacteria</taxon>
        <taxon>Bacillati</taxon>
        <taxon>Actinomycetota</taxon>
        <taxon>Actinomycetes</taxon>
        <taxon>Micrococcales</taxon>
        <taxon>Dermatophilaceae</taxon>
        <taxon>Mobilicoccus</taxon>
    </lineage>
</organism>
<dbReference type="SUPFAM" id="SSF103481">
    <property type="entry name" value="Multidrug resistance efflux transporter EmrE"/>
    <property type="match status" value="2"/>
</dbReference>
<feature type="transmembrane region" description="Helical" evidence="2">
    <location>
        <begin position="252"/>
        <end position="270"/>
    </location>
</feature>
<feature type="transmembrane region" description="Helical" evidence="2">
    <location>
        <begin position="132"/>
        <end position="153"/>
    </location>
</feature>
<evidence type="ECO:0000313" key="4">
    <source>
        <dbReference type="EMBL" id="GMA41633.1"/>
    </source>
</evidence>
<keyword evidence="2" id="KW-0812">Transmembrane</keyword>
<dbReference type="InterPro" id="IPR052756">
    <property type="entry name" value="Alkyne_AA_exporter"/>
</dbReference>
<feature type="domain" description="EamA" evidence="3">
    <location>
        <begin position="136"/>
        <end position="268"/>
    </location>
</feature>
<proteinExistence type="inferred from homology"/>
<protein>
    <submittedName>
        <fullName evidence="4">Membrane protein</fullName>
    </submittedName>
</protein>
<evidence type="ECO:0000313" key="5">
    <source>
        <dbReference type="Proteomes" id="UP001157126"/>
    </source>
</evidence>
<dbReference type="PANTHER" id="PTHR12715">
    <property type="entry name" value="TRANSPORTER, DRUG/METABOLITE EXPORTER FAMILY"/>
    <property type="match status" value="1"/>
</dbReference>